<evidence type="ECO:0000259" key="1">
    <source>
        <dbReference type="Pfam" id="PF11955"/>
    </source>
</evidence>
<dbReference type="Pfam" id="PF11955">
    <property type="entry name" value="PORR"/>
    <property type="match status" value="1"/>
</dbReference>
<name>A0AAV0M8V9_9ROSI</name>
<evidence type="ECO:0000313" key="3">
    <source>
        <dbReference type="Proteomes" id="UP001154282"/>
    </source>
</evidence>
<organism evidence="2 3">
    <name type="scientific">Linum tenue</name>
    <dbReference type="NCBI Taxonomy" id="586396"/>
    <lineage>
        <taxon>Eukaryota</taxon>
        <taxon>Viridiplantae</taxon>
        <taxon>Streptophyta</taxon>
        <taxon>Embryophyta</taxon>
        <taxon>Tracheophyta</taxon>
        <taxon>Spermatophyta</taxon>
        <taxon>Magnoliopsida</taxon>
        <taxon>eudicotyledons</taxon>
        <taxon>Gunneridae</taxon>
        <taxon>Pentapetalae</taxon>
        <taxon>rosids</taxon>
        <taxon>fabids</taxon>
        <taxon>Malpighiales</taxon>
        <taxon>Linaceae</taxon>
        <taxon>Linum</taxon>
    </lineage>
</organism>
<gene>
    <name evidence="2" type="ORF">LITE_LOCUS27356</name>
</gene>
<dbReference type="PANTHER" id="PTHR31476:SF13">
    <property type="entry name" value="PROTEIN WHAT'S THIS FACTOR 9, MITOCHONDRIAL"/>
    <property type="match status" value="1"/>
</dbReference>
<feature type="domain" description="PORR" evidence="1">
    <location>
        <begin position="51"/>
        <end position="373"/>
    </location>
</feature>
<accession>A0AAV0M8V9</accession>
<proteinExistence type="predicted"/>
<sequence>MIVRNWKSKCIKALTPASQNLIFPLPNNDPPNLQCSYTQTQSYVQVTMKWKKDPYFDSIEPIYKSTELKRIVSLKNVIARNPNGCIPISDVSKKGLQFDLKIKVARFFRQYPSIFEEYVGPHHNLPWFRLTQKAAEIDREEMSVLEDHKGDLRERLKKFIWMSKEKAVPLNIIQGMAWYLGMPDDYLQRFDDGSFRLVDLEGGLKGLAVESQGRVLSVLQKNAMKQGVYSGEPMESLQFPLFPSKGLRLKRKIADWLIEYQKLPYVSPYEDYSYLDTDSDIAEKRVVGFLHELLCLFVDHSAERKKLLCLKKYFGLPQKVHKAFERHPHTFYLSFRNKTRTAILKEAYRHESAIERHPLSRVRQKYVELMMESGPILKRRRRSSNQVKAIGNEKSESDLDCHYGSVLARTEYSSDEVVAGGS</sequence>
<dbReference type="EMBL" id="CAMGYJ010000007">
    <property type="protein sequence ID" value="CAI0442681.1"/>
    <property type="molecule type" value="Genomic_DNA"/>
</dbReference>
<comment type="caution">
    <text evidence="2">The sequence shown here is derived from an EMBL/GenBank/DDBJ whole genome shotgun (WGS) entry which is preliminary data.</text>
</comment>
<dbReference type="InterPro" id="IPR045040">
    <property type="entry name" value="PORR_fam"/>
</dbReference>
<dbReference type="GO" id="GO:0003723">
    <property type="term" value="F:RNA binding"/>
    <property type="evidence" value="ECO:0007669"/>
    <property type="project" value="InterPro"/>
</dbReference>
<dbReference type="InterPro" id="IPR021099">
    <property type="entry name" value="PORR_domain"/>
</dbReference>
<keyword evidence="3" id="KW-1185">Reference proteome</keyword>
<dbReference type="Proteomes" id="UP001154282">
    <property type="component" value="Unassembled WGS sequence"/>
</dbReference>
<dbReference type="PANTHER" id="PTHR31476">
    <property type="entry name" value="PROTEIN WHAT'S THIS FACTOR 1 HOMOLOG, CHLOROPLASTIC"/>
    <property type="match status" value="1"/>
</dbReference>
<dbReference type="AlphaFoldDB" id="A0AAV0M8V9"/>
<reference evidence="2" key="1">
    <citation type="submission" date="2022-08" db="EMBL/GenBank/DDBJ databases">
        <authorList>
            <person name="Gutierrez-Valencia J."/>
        </authorList>
    </citation>
    <scope>NUCLEOTIDE SEQUENCE</scope>
</reference>
<protein>
    <recommendedName>
        <fullName evidence="1">PORR domain-containing protein</fullName>
    </recommendedName>
</protein>
<evidence type="ECO:0000313" key="2">
    <source>
        <dbReference type="EMBL" id="CAI0442681.1"/>
    </source>
</evidence>